<dbReference type="InterPro" id="IPR037185">
    <property type="entry name" value="EmrE-like"/>
</dbReference>
<feature type="domain" description="EamA" evidence="7">
    <location>
        <begin position="3"/>
        <end position="136"/>
    </location>
</feature>
<evidence type="ECO:0000259" key="7">
    <source>
        <dbReference type="Pfam" id="PF00892"/>
    </source>
</evidence>
<dbReference type="RefSeq" id="WP_173082381.1">
    <property type="nucleotide sequence ID" value="NZ_BLTE01000004.1"/>
</dbReference>
<feature type="transmembrane region" description="Helical" evidence="6">
    <location>
        <begin position="64"/>
        <end position="85"/>
    </location>
</feature>
<protein>
    <recommendedName>
        <fullName evidence="7">EamA domain-containing protein</fullName>
    </recommendedName>
</protein>
<keyword evidence="4 6" id="KW-1133">Transmembrane helix</keyword>
<dbReference type="InterPro" id="IPR000620">
    <property type="entry name" value="EamA_dom"/>
</dbReference>
<evidence type="ECO:0000256" key="2">
    <source>
        <dbReference type="ARBA" id="ARBA00022475"/>
    </source>
</evidence>
<feature type="transmembrane region" description="Helical" evidence="6">
    <location>
        <begin position="243"/>
        <end position="262"/>
    </location>
</feature>
<reference evidence="8 9" key="2">
    <citation type="submission" date="2020-05" db="EMBL/GenBank/DDBJ databases">
        <title>Draft genome sequence of Desulfovibrio sp. strainFSS-1.</title>
        <authorList>
            <person name="Shimoshige H."/>
            <person name="Kobayashi H."/>
            <person name="Maekawa T."/>
        </authorList>
    </citation>
    <scope>NUCLEOTIDE SEQUENCE [LARGE SCALE GENOMIC DNA]</scope>
    <source>
        <strain evidence="8 9">SIID29052-01</strain>
    </source>
</reference>
<dbReference type="EMBL" id="BLTE01000004">
    <property type="protein sequence ID" value="GFK93396.1"/>
    <property type="molecule type" value="Genomic_DNA"/>
</dbReference>
<keyword evidence="2" id="KW-1003">Cell membrane</keyword>
<dbReference type="SUPFAM" id="SSF103481">
    <property type="entry name" value="Multidrug resistance efflux transporter EmrE"/>
    <property type="match status" value="2"/>
</dbReference>
<gene>
    <name evidence="8" type="ORF">NNJEOMEG_01228</name>
</gene>
<feature type="domain" description="EamA" evidence="7">
    <location>
        <begin position="150"/>
        <end position="284"/>
    </location>
</feature>
<reference evidence="8 9" key="1">
    <citation type="submission" date="2020-04" db="EMBL/GenBank/DDBJ databases">
        <authorList>
            <consortium name="Desulfovibrio sp. FSS-1 genome sequencing consortium"/>
            <person name="Shimoshige H."/>
            <person name="Kobayashi H."/>
            <person name="Maekawa T."/>
        </authorList>
    </citation>
    <scope>NUCLEOTIDE SEQUENCE [LARGE SCALE GENOMIC DNA]</scope>
    <source>
        <strain evidence="8 9">SIID29052-01</strain>
    </source>
</reference>
<sequence>MRKGYLTGLTVVGFWAAFMLVSRLGLAGPTALSPWDILALRLAAASLTLAPFCGGLGREVWGSWRVWTLAALGGPAYGLTVYWGFRLAPATHGALLFPGVLPFAAAFLGWALLGARPGAAQWRGLGLVALGLACLSWVSWSGGAGEGVRAGDALFLAAALSWALYGVLARRWGVAAWTLTRAAAVCAAALYLPVYALWLPKGLAGAGWPELAGQALYHGVVTTVLVMWLYLRAQESLGPARMGALMALVPAVSGGLAALLLGEELPPALAVGLASVSAGAWLASGAAKPSTGRSVPCPT</sequence>
<dbReference type="Proteomes" id="UP000494245">
    <property type="component" value="Unassembled WGS sequence"/>
</dbReference>
<comment type="subcellular location">
    <subcellularLocation>
        <location evidence="1">Cell membrane</location>
        <topology evidence="1">Multi-pass membrane protein</topology>
    </subcellularLocation>
</comment>
<feature type="transmembrane region" description="Helical" evidence="6">
    <location>
        <begin position="211"/>
        <end position="231"/>
    </location>
</feature>
<dbReference type="PANTHER" id="PTHR42920">
    <property type="entry name" value="OS03G0707200 PROTEIN-RELATED"/>
    <property type="match status" value="1"/>
</dbReference>
<feature type="transmembrane region" description="Helical" evidence="6">
    <location>
        <begin position="91"/>
        <end position="113"/>
    </location>
</feature>
<evidence type="ECO:0000313" key="9">
    <source>
        <dbReference type="Proteomes" id="UP000494245"/>
    </source>
</evidence>
<feature type="transmembrane region" description="Helical" evidence="6">
    <location>
        <begin position="37"/>
        <end position="57"/>
    </location>
</feature>
<dbReference type="PANTHER" id="PTHR42920:SF5">
    <property type="entry name" value="EAMA DOMAIN-CONTAINING PROTEIN"/>
    <property type="match status" value="1"/>
</dbReference>
<feature type="transmembrane region" description="Helical" evidence="6">
    <location>
        <begin position="179"/>
        <end position="199"/>
    </location>
</feature>
<dbReference type="Pfam" id="PF00892">
    <property type="entry name" value="EamA"/>
    <property type="match status" value="2"/>
</dbReference>
<feature type="transmembrane region" description="Helical" evidence="6">
    <location>
        <begin position="148"/>
        <end position="167"/>
    </location>
</feature>
<comment type="caution">
    <text evidence="8">The sequence shown here is derived from an EMBL/GenBank/DDBJ whole genome shotgun (WGS) entry which is preliminary data.</text>
</comment>
<proteinExistence type="predicted"/>
<dbReference type="InterPro" id="IPR051258">
    <property type="entry name" value="Diverse_Substrate_Transporter"/>
</dbReference>
<evidence type="ECO:0000256" key="5">
    <source>
        <dbReference type="ARBA" id="ARBA00023136"/>
    </source>
</evidence>
<keyword evidence="5 6" id="KW-0472">Membrane</keyword>
<organism evidence="8 9">
    <name type="scientific">Fundidesulfovibrio magnetotacticus</name>
    <dbReference type="NCBI Taxonomy" id="2730080"/>
    <lineage>
        <taxon>Bacteria</taxon>
        <taxon>Pseudomonadati</taxon>
        <taxon>Thermodesulfobacteriota</taxon>
        <taxon>Desulfovibrionia</taxon>
        <taxon>Desulfovibrionales</taxon>
        <taxon>Desulfovibrionaceae</taxon>
        <taxon>Fundidesulfovibrio</taxon>
    </lineage>
</organism>
<evidence type="ECO:0000313" key="8">
    <source>
        <dbReference type="EMBL" id="GFK93396.1"/>
    </source>
</evidence>
<evidence type="ECO:0000256" key="4">
    <source>
        <dbReference type="ARBA" id="ARBA00022989"/>
    </source>
</evidence>
<dbReference type="GO" id="GO:0005886">
    <property type="term" value="C:plasma membrane"/>
    <property type="evidence" value="ECO:0007669"/>
    <property type="project" value="UniProtKB-SubCell"/>
</dbReference>
<evidence type="ECO:0000256" key="6">
    <source>
        <dbReference type="SAM" id="Phobius"/>
    </source>
</evidence>
<feature type="transmembrane region" description="Helical" evidence="6">
    <location>
        <begin position="125"/>
        <end position="142"/>
    </location>
</feature>
<name>A0A6V8LUB1_9BACT</name>
<evidence type="ECO:0000256" key="1">
    <source>
        <dbReference type="ARBA" id="ARBA00004651"/>
    </source>
</evidence>
<evidence type="ECO:0000256" key="3">
    <source>
        <dbReference type="ARBA" id="ARBA00022692"/>
    </source>
</evidence>
<keyword evidence="9" id="KW-1185">Reference proteome</keyword>
<feature type="transmembrane region" description="Helical" evidence="6">
    <location>
        <begin position="268"/>
        <end position="287"/>
    </location>
</feature>
<accession>A0A6V8LUB1</accession>
<keyword evidence="3 6" id="KW-0812">Transmembrane</keyword>
<dbReference type="AlphaFoldDB" id="A0A6V8LUB1"/>